<evidence type="ECO:0000313" key="1">
    <source>
        <dbReference type="EMBL" id="RLQ94056.1"/>
    </source>
</evidence>
<comment type="caution">
    <text evidence="1">The sequence shown here is derived from an EMBL/GenBank/DDBJ whole genome shotgun (WGS) entry which is preliminary data.</text>
</comment>
<proteinExistence type="predicted"/>
<dbReference type="AlphaFoldDB" id="A0A3L7JTK6"/>
<name>A0A3L7JTK6_9BACI</name>
<sequence length="60" mass="7136">MKSTKQNIFEKWEDIFEILILSPKTPHLSAKIQKYRLFYKFRHHFFARCTKIPAPVKGAG</sequence>
<keyword evidence="2" id="KW-1185">Reference proteome</keyword>
<gene>
    <name evidence="1" type="ORF">D9X91_15595</name>
</gene>
<dbReference type="EMBL" id="RCVZ01000011">
    <property type="protein sequence ID" value="RLQ94056.1"/>
    <property type="molecule type" value="Genomic_DNA"/>
</dbReference>
<organism evidence="1 2">
    <name type="scientific">Falsibacillus albus</name>
    <dbReference type="NCBI Taxonomy" id="2478915"/>
    <lineage>
        <taxon>Bacteria</taxon>
        <taxon>Bacillati</taxon>
        <taxon>Bacillota</taxon>
        <taxon>Bacilli</taxon>
        <taxon>Bacillales</taxon>
        <taxon>Bacillaceae</taxon>
        <taxon>Falsibacillus</taxon>
    </lineage>
</organism>
<evidence type="ECO:0000313" key="2">
    <source>
        <dbReference type="Proteomes" id="UP000276770"/>
    </source>
</evidence>
<accession>A0A3L7JTK6</accession>
<reference evidence="1 2" key="1">
    <citation type="submission" date="2018-10" db="EMBL/GenBank/DDBJ databases">
        <title>Falsibacillus sp. genome draft.</title>
        <authorList>
            <person name="Shi S."/>
        </authorList>
    </citation>
    <scope>NUCLEOTIDE SEQUENCE [LARGE SCALE GENOMIC DNA]</scope>
    <source>
        <strain evidence="1 2">GY 10110</strain>
    </source>
</reference>
<protein>
    <submittedName>
        <fullName evidence="1">Uncharacterized protein</fullName>
    </submittedName>
</protein>
<dbReference type="Proteomes" id="UP000276770">
    <property type="component" value="Unassembled WGS sequence"/>
</dbReference>